<dbReference type="Pfam" id="PF00440">
    <property type="entry name" value="TetR_N"/>
    <property type="match status" value="1"/>
</dbReference>
<evidence type="ECO:0000313" key="7">
    <source>
        <dbReference type="Proteomes" id="UP000327000"/>
    </source>
</evidence>
<evidence type="ECO:0000256" key="1">
    <source>
        <dbReference type="ARBA" id="ARBA00023015"/>
    </source>
</evidence>
<evidence type="ECO:0000313" key="6">
    <source>
        <dbReference type="EMBL" id="KAB7833102.1"/>
    </source>
</evidence>
<accession>A0A5N5VX03</accession>
<dbReference type="Pfam" id="PF21943">
    <property type="entry name" value="TetR_C_46"/>
    <property type="match status" value="1"/>
</dbReference>
<dbReference type="PRINTS" id="PR00455">
    <property type="entry name" value="HTHTETR"/>
</dbReference>
<keyword evidence="7" id="KW-1185">Reference proteome</keyword>
<dbReference type="GO" id="GO:0003700">
    <property type="term" value="F:DNA-binding transcription factor activity"/>
    <property type="evidence" value="ECO:0007669"/>
    <property type="project" value="TreeGrafter"/>
</dbReference>
<evidence type="ECO:0000259" key="5">
    <source>
        <dbReference type="PROSITE" id="PS50977"/>
    </source>
</evidence>
<dbReference type="InterPro" id="IPR054129">
    <property type="entry name" value="DesT_TetR_C"/>
</dbReference>
<evidence type="ECO:0000256" key="4">
    <source>
        <dbReference type="PROSITE-ProRule" id="PRU00335"/>
    </source>
</evidence>
<evidence type="ECO:0000256" key="3">
    <source>
        <dbReference type="ARBA" id="ARBA00023163"/>
    </source>
</evidence>
<dbReference type="OrthoDB" id="8479950at2"/>
<gene>
    <name evidence="6" type="ORF">FRZ00_34175</name>
</gene>
<reference evidence="6 7" key="1">
    <citation type="journal article" date="2019" name="Microb. Cell Fact.">
        <title>Exploring novel herbicidin analogues by transcriptional regulator overexpression and MS/MS molecular networking.</title>
        <authorList>
            <person name="Shi Y."/>
            <person name="Gu R."/>
            <person name="Li Y."/>
            <person name="Wang X."/>
            <person name="Ren W."/>
            <person name="Li X."/>
            <person name="Wang L."/>
            <person name="Xie Y."/>
            <person name="Hong B."/>
        </authorList>
    </citation>
    <scope>NUCLEOTIDE SEQUENCE [LARGE SCALE GENOMIC DNA]</scope>
    <source>
        <strain evidence="6 7">US-43</strain>
    </source>
</reference>
<dbReference type="GO" id="GO:0000976">
    <property type="term" value="F:transcription cis-regulatory region binding"/>
    <property type="evidence" value="ECO:0007669"/>
    <property type="project" value="TreeGrafter"/>
</dbReference>
<keyword evidence="3" id="KW-0804">Transcription</keyword>
<dbReference type="InterPro" id="IPR009057">
    <property type="entry name" value="Homeodomain-like_sf"/>
</dbReference>
<name>A0A5N5VX03_STRMB</name>
<feature type="DNA-binding region" description="H-T-H motif" evidence="4">
    <location>
        <begin position="27"/>
        <end position="46"/>
    </location>
</feature>
<protein>
    <submittedName>
        <fullName evidence="6">TetR/AcrR family transcriptional regulator</fullName>
    </submittedName>
</protein>
<dbReference type="AlphaFoldDB" id="A0A5N5VX03"/>
<dbReference type="PANTHER" id="PTHR30055">
    <property type="entry name" value="HTH-TYPE TRANSCRIPTIONAL REGULATOR RUTR"/>
    <property type="match status" value="1"/>
</dbReference>
<dbReference type="InterPro" id="IPR050109">
    <property type="entry name" value="HTH-type_TetR-like_transc_reg"/>
</dbReference>
<proteinExistence type="predicted"/>
<keyword evidence="1" id="KW-0805">Transcription regulation</keyword>
<feature type="domain" description="HTH tetR-type" evidence="5">
    <location>
        <begin position="4"/>
        <end position="64"/>
    </location>
</feature>
<dbReference type="SUPFAM" id="SSF46689">
    <property type="entry name" value="Homeodomain-like"/>
    <property type="match status" value="1"/>
</dbReference>
<comment type="caution">
    <text evidence="6">The sequence shown here is derived from an EMBL/GenBank/DDBJ whole genome shotgun (WGS) entry which is preliminary data.</text>
</comment>
<dbReference type="Gene3D" id="1.10.357.10">
    <property type="entry name" value="Tetracycline Repressor, domain 2"/>
    <property type="match status" value="1"/>
</dbReference>
<keyword evidence="2 4" id="KW-0238">DNA-binding</keyword>
<dbReference type="PANTHER" id="PTHR30055:SF174">
    <property type="entry name" value="TRANSCRIPTIONAL REGULATORY PROTEIN (PROBABLY TETR-FAMILY)-RELATED"/>
    <property type="match status" value="1"/>
</dbReference>
<organism evidence="6 7">
    <name type="scientific">Streptomyces mobaraensis</name>
    <name type="common">Streptoverticillium mobaraense</name>
    <dbReference type="NCBI Taxonomy" id="35621"/>
    <lineage>
        <taxon>Bacteria</taxon>
        <taxon>Bacillati</taxon>
        <taxon>Actinomycetota</taxon>
        <taxon>Actinomycetes</taxon>
        <taxon>Kitasatosporales</taxon>
        <taxon>Streptomycetaceae</taxon>
        <taxon>Streptomyces</taxon>
    </lineage>
</organism>
<dbReference type="InterPro" id="IPR001647">
    <property type="entry name" value="HTH_TetR"/>
</dbReference>
<dbReference type="EMBL" id="VOKX01000141">
    <property type="protein sequence ID" value="KAB7833102.1"/>
    <property type="molecule type" value="Genomic_DNA"/>
</dbReference>
<sequence length="211" mass="22952">MDVEQRRRQLITVALDLFSERPPEDVSLDDIAAAAGISRPLVYHYFAGKRSLYEATLRRAADDLTELLTASEQLPPGEGLLAVAGRFLDFVEAHGAGRFTLLRAHPDLIDEVRDAAYGQLLAHLGVETPGPRLEVVLRSWISVAETAARWWPDGRRIPRAELESQLVHSFVALTAVGAAHDDGMAAVLRRIVAEEPADGPFTEAATALAAL</sequence>
<dbReference type="Proteomes" id="UP000327000">
    <property type="component" value="Unassembled WGS sequence"/>
</dbReference>
<evidence type="ECO:0000256" key="2">
    <source>
        <dbReference type="ARBA" id="ARBA00023125"/>
    </source>
</evidence>
<dbReference type="PROSITE" id="PS50977">
    <property type="entry name" value="HTH_TETR_2"/>
    <property type="match status" value="1"/>
</dbReference>